<organism evidence="3 4">
    <name type="scientific">Clostridium paridis</name>
    <dbReference type="NCBI Taxonomy" id="2803863"/>
    <lineage>
        <taxon>Bacteria</taxon>
        <taxon>Bacillati</taxon>
        <taxon>Bacillota</taxon>
        <taxon>Clostridia</taxon>
        <taxon>Eubacteriales</taxon>
        <taxon>Clostridiaceae</taxon>
        <taxon>Clostridium</taxon>
    </lineage>
</organism>
<evidence type="ECO:0000313" key="3">
    <source>
        <dbReference type="EMBL" id="MBL4931898.1"/>
    </source>
</evidence>
<protein>
    <submittedName>
        <fullName evidence="3">CRISPR-associated endoribonuclease Cas6</fullName>
    </submittedName>
</protein>
<dbReference type="PANTHER" id="PTHR36984:SF3">
    <property type="entry name" value="CRISPR-ASSOCIATED ENDORIBONUCLEASE CAS6"/>
    <property type="match status" value="1"/>
</dbReference>
<evidence type="ECO:0000256" key="1">
    <source>
        <dbReference type="ARBA" id="ARBA00023118"/>
    </source>
</evidence>
<dbReference type="InterPro" id="IPR049435">
    <property type="entry name" value="Cas_Cas6_C"/>
</dbReference>
<dbReference type="Gene3D" id="3.30.70.1890">
    <property type="match status" value="1"/>
</dbReference>
<feature type="domain" description="CRISPR associated protein Cas6 C-terminal" evidence="2">
    <location>
        <begin position="120"/>
        <end position="242"/>
    </location>
</feature>
<accession>A0A937FEU5</accession>
<dbReference type="Proteomes" id="UP000623681">
    <property type="component" value="Unassembled WGS sequence"/>
</dbReference>
<dbReference type="GO" id="GO:0016788">
    <property type="term" value="F:hydrolase activity, acting on ester bonds"/>
    <property type="evidence" value="ECO:0007669"/>
    <property type="project" value="InterPro"/>
</dbReference>
<sequence>MRVQITIYTECIPLAYRMMFVSLIKNSLEKSNSSYFNELYNFEDKKSKKIKPFTFSTYLEDYEMGKEEIKIKGKVNLTISTPDTELFINIYNGLVNISQYTYNNKFKLTIGKIILLKESWINSEKVTFKSLSPIVVKDKDGNFLRVEDERYVNELNYISNLSLKTYRGYGLKRPLEFIPVKYEKVVVKEKISSFTEITKKDVFYITGYKGTFRLSGDKEDLRLLYSLGIGYRRSQGFGNLEVIG</sequence>
<dbReference type="InterPro" id="IPR045747">
    <property type="entry name" value="CRISPR-assoc_prot_Cas6_N_sf"/>
</dbReference>
<dbReference type="GO" id="GO:0051607">
    <property type="term" value="P:defense response to virus"/>
    <property type="evidence" value="ECO:0007669"/>
    <property type="project" value="UniProtKB-KW"/>
</dbReference>
<dbReference type="AlphaFoldDB" id="A0A937FEU5"/>
<keyword evidence="4" id="KW-1185">Reference proteome</keyword>
<evidence type="ECO:0000259" key="2">
    <source>
        <dbReference type="Pfam" id="PF01881"/>
    </source>
</evidence>
<dbReference type="RefSeq" id="WP_202767280.1">
    <property type="nucleotide sequence ID" value="NZ_JAESWA010000022.1"/>
</dbReference>
<gene>
    <name evidence="3" type="primary">cas6</name>
    <name evidence="3" type="ORF">JK634_08780</name>
</gene>
<name>A0A937FEU5_9CLOT</name>
<reference evidence="3" key="1">
    <citation type="submission" date="2021-01" db="EMBL/GenBank/DDBJ databases">
        <title>Genome public.</title>
        <authorList>
            <person name="Liu C."/>
            <person name="Sun Q."/>
        </authorList>
    </citation>
    <scope>NUCLEOTIDE SEQUENCE</scope>
    <source>
        <strain evidence="3">YIM B02565</strain>
    </source>
</reference>
<dbReference type="EMBL" id="JAESWA010000022">
    <property type="protein sequence ID" value="MBL4931898.1"/>
    <property type="molecule type" value="Genomic_DNA"/>
</dbReference>
<dbReference type="CDD" id="cd21140">
    <property type="entry name" value="Cas6_I-like"/>
    <property type="match status" value="1"/>
</dbReference>
<proteinExistence type="predicted"/>
<dbReference type="NCBIfam" id="TIGR01877">
    <property type="entry name" value="cas_cas6"/>
    <property type="match status" value="1"/>
</dbReference>
<dbReference type="Gene3D" id="3.30.70.1900">
    <property type="match status" value="1"/>
</dbReference>
<dbReference type="InterPro" id="IPR010156">
    <property type="entry name" value="CRISPR-assoc_prot_Cas6"/>
</dbReference>
<dbReference type="PANTHER" id="PTHR36984">
    <property type="entry name" value="CRISPR-ASSOCIATED ENDORIBONUCLEASE CAS6 1"/>
    <property type="match status" value="1"/>
</dbReference>
<comment type="caution">
    <text evidence="3">The sequence shown here is derived from an EMBL/GenBank/DDBJ whole genome shotgun (WGS) entry which is preliminary data.</text>
</comment>
<dbReference type="Pfam" id="PF01881">
    <property type="entry name" value="Cas_Cas6_C"/>
    <property type="match status" value="1"/>
</dbReference>
<evidence type="ECO:0000313" key="4">
    <source>
        <dbReference type="Proteomes" id="UP000623681"/>
    </source>
</evidence>
<keyword evidence="1" id="KW-0051">Antiviral defense</keyword>